<accession>A0A1E3BQS9</accession>
<dbReference type="Gene3D" id="3.40.10.10">
    <property type="entry name" value="DNA Methylphosphotriester Repair Domain"/>
    <property type="match status" value="1"/>
</dbReference>
<evidence type="ECO:0000313" key="7">
    <source>
        <dbReference type="EMBL" id="ODM23334.1"/>
    </source>
</evidence>
<dbReference type="EMBL" id="JXNT01000001">
    <property type="protein sequence ID" value="ODM23334.1"/>
    <property type="molecule type" value="Genomic_DNA"/>
</dbReference>
<dbReference type="GO" id="GO:0006281">
    <property type="term" value="P:DNA repair"/>
    <property type="evidence" value="ECO:0007669"/>
    <property type="project" value="InterPro"/>
</dbReference>
<gene>
    <name evidence="7" type="ORF">SI65_00923</name>
</gene>
<comment type="cofactor">
    <cofactor evidence="1">
        <name>Zn(2+)</name>
        <dbReference type="ChEBI" id="CHEBI:29105"/>
    </cofactor>
</comment>
<protein>
    <recommendedName>
        <fullName evidence="6">HTH araC/xylS-type domain-containing protein</fullName>
    </recommendedName>
</protein>
<name>A0A1E3BQS9_ASPCR</name>
<evidence type="ECO:0000256" key="2">
    <source>
        <dbReference type="ARBA" id="ARBA00022603"/>
    </source>
</evidence>
<dbReference type="VEuPathDB" id="FungiDB:SI65_00923"/>
<dbReference type="InterPro" id="IPR009057">
    <property type="entry name" value="Homeodomain-like_sf"/>
</dbReference>
<evidence type="ECO:0000256" key="5">
    <source>
        <dbReference type="ARBA" id="ARBA00023163"/>
    </source>
</evidence>
<dbReference type="GO" id="GO:0043565">
    <property type="term" value="F:sequence-specific DNA binding"/>
    <property type="evidence" value="ECO:0007669"/>
    <property type="project" value="InterPro"/>
</dbReference>
<dbReference type="GO" id="GO:0003700">
    <property type="term" value="F:DNA-binding transcription factor activity"/>
    <property type="evidence" value="ECO:0007669"/>
    <property type="project" value="InterPro"/>
</dbReference>
<evidence type="ECO:0000256" key="3">
    <source>
        <dbReference type="ARBA" id="ARBA00023015"/>
    </source>
</evidence>
<keyword evidence="8" id="KW-1185">Reference proteome</keyword>
<organism evidence="7 8">
    <name type="scientific">Aspergillus cristatus</name>
    <name type="common">Chinese Fuzhuan brick tea-fermentation fungus</name>
    <name type="synonym">Eurotium cristatum</name>
    <dbReference type="NCBI Taxonomy" id="573508"/>
    <lineage>
        <taxon>Eukaryota</taxon>
        <taxon>Fungi</taxon>
        <taxon>Dikarya</taxon>
        <taxon>Ascomycota</taxon>
        <taxon>Pezizomycotina</taxon>
        <taxon>Eurotiomycetes</taxon>
        <taxon>Eurotiomycetidae</taxon>
        <taxon>Eurotiales</taxon>
        <taxon>Aspergillaceae</taxon>
        <taxon>Aspergillus</taxon>
        <taxon>Aspergillus subgen. Aspergillus</taxon>
    </lineage>
</organism>
<dbReference type="GO" id="GO:0008270">
    <property type="term" value="F:zinc ion binding"/>
    <property type="evidence" value="ECO:0007669"/>
    <property type="project" value="InterPro"/>
</dbReference>
<proteinExistence type="predicted"/>
<dbReference type="Gene3D" id="1.10.10.60">
    <property type="entry name" value="Homeodomain-like"/>
    <property type="match status" value="1"/>
</dbReference>
<reference evidence="7 8" key="1">
    <citation type="journal article" date="2016" name="BMC Genomics">
        <title>Comparative genomic and transcriptomic analyses of the Fuzhuan brick tea-fermentation fungus Aspergillus cristatus.</title>
        <authorList>
            <person name="Ge Y."/>
            <person name="Wang Y."/>
            <person name="Liu Y."/>
            <person name="Tan Y."/>
            <person name="Ren X."/>
            <person name="Zhang X."/>
            <person name="Hyde K.D."/>
            <person name="Liu Y."/>
            <person name="Liu Z."/>
        </authorList>
    </citation>
    <scope>NUCLEOTIDE SEQUENCE [LARGE SCALE GENOMIC DNA]</scope>
    <source>
        <strain evidence="7 8">GZAAS20.1005</strain>
    </source>
</reference>
<keyword evidence="4" id="KW-0010">Activator</keyword>
<dbReference type="SUPFAM" id="SSF46689">
    <property type="entry name" value="Homeodomain-like"/>
    <property type="match status" value="1"/>
</dbReference>
<keyword evidence="2" id="KW-0489">Methyltransferase</keyword>
<keyword evidence="3" id="KW-0805">Transcription regulation</keyword>
<dbReference type="Proteomes" id="UP000094569">
    <property type="component" value="Unassembled WGS sequence"/>
</dbReference>
<evidence type="ECO:0000313" key="8">
    <source>
        <dbReference type="Proteomes" id="UP000094569"/>
    </source>
</evidence>
<comment type="caution">
    <text evidence="7">The sequence shown here is derived from an EMBL/GenBank/DDBJ whole genome shotgun (WGS) entry which is preliminary data.</text>
</comment>
<dbReference type="GO" id="GO:0008168">
    <property type="term" value="F:methyltransferase activity"/>
    <property type="evidence" value="ECO:0007669"/>
    <property type="project" value="UniProtKB-KW"/>
</dbReference>
<dbReference type="Pfam" id="PF02805">
    <property type="entry name" value="Ada_Zn_binding"/>
    <property type="match status" value="1"/>
</dbReference>
<feature type="domain" description="HTH araC/xylS-type" evidence="6">
    <location>
        <begin position="92"/>
        <end position="144"/>
    </location>
</feature>
<keyword evidence="5" id="KW-0804">Transcription</keyword>
<dbReference type="SUPFAM" id="SSF57884">
    <property type="entry name" value="Ada DNA repair protein, N-terminal domain (N-Ada 10)"/>
    <property type="match status" value="1"/>
</dbReference>
<evidence type="ECO:0000256" key="1">
    <source>
        <dbReference type="ARBA" id="ARBA00001947"/>
    </source>
</evidence>
<dbReference type="OrthoDB" id="2447880at2759"/>
<dbReference type="AlphaFoldDB" id="A0A1E3BQS9"/>
<sequence length="182" mass="19663">MSATLSITSDSAKTAARWRAVVTRATSVGTFVYSVRTTGIYCRPSCPARLARRANVEFFDSAAQAEAAGFRPCKRCCPNLNSAENPQLRVIQAGCDSIADAIASGRNIKLSELAAVANLTPSYYHRVFKKITGATPGQYAKEIRKRAHTTDGIGRTVQSKGSFGISDNGDSFMDEFIDWNGI</sequence>
<dbReference type="PROSITE" id="PS01124">
    <property type="entry name" value="HTH_ARAC_FAMILY_2"/>
    <property type="match status" value="1"/>
</dbReference>
<evidence type="ECO:0000259" key="6">
    <source>
        <dbReference type="PROSITE" id="PS01124"/>
    </source>
</evidence>
<dbReference type="GO" id="GO:0032259">
    <property type="term" value="P:methylation"/>
    <property type="evidence" value="ECO:0007669"/>
    <property type="project" value="UniProtKB-KW"/>
</dbReference>
<dbReference type="InterPro" id="IPR004026">
    <property type="entry name" value="Ada_DNA_repair_Zn-bd"/>
</dbReference>
<dbReference type="InterPro" id="IPR018060">
    <property type="entry name" value="HTH_AraC"/>
</dbReference>
<keyword evidence="2" id="KW-0808">Transferase</keyword>
<dbReference type="STRING" id="573508.A0A1E3BQS9"/>
<dbReference type="InterPro" id="IPR035451">
    <property type="entry name" value="Ada-like_dom_sf"/>
</dbReference>
<evidence type="ECO:0000256" key="4">
    <source>
        <dbReference type="ARBA" id="ARBA00023159"/>
    </source>
</evidence>